<accession>A0AAN7SRX0</accession>
<dbReference type="EMBL" id="JAVRRJ010000014">
    <property type="protein sequence ID" value="KAK5080471.1"/>
    <property type="molecule type" value="Genomic_DNA"/>
</dbReference>
<organism evidence="2 3">
    <name type="scientific">Lithohypha guttulata</name>
    <dbReference type="NCBI Taxonomy" id="1690604"/>
    <lineage>
        <taxon>Eukaryota</taxon>
        <taxon>Fungi</taxon>
        <taxon>Dikarya</taxon>
        <taxon>Ascomycota</taxon>
        <taxon>Pezizomycotina</taxon>
        <taxon>Eurotiomycetes</taxon>
        <taxon>Chaetothyriomycetidae</taxon>
        <taxon>Chaetothyriales</taxon>
        <taxon>Trichomeriaceae</taxon>
        <taxon>Lithohypha</taxon>
    </lineage>
</organism>
<sequence>MPTRPKVIRGAQRAAALAETQLARAKREYFQGCAKIPLRDLDFTHSSARDLNEANIKRLLTSFELTGCQRIDAQHHVPAVLDLRLLRAALREAGASADDLQSDDPTRWPVLTLAAGVHIECLHGQHRIVAARKYLSNSDQWWVVDLYSSALTPELRAHLIEQTANEMPLTAGEIYFHILRCDPDDVEEINRWLALIQTENGRKEVQLLLARKKLNESFRPLAGMPALGASMQVGNIRALMGIKCDEEILHSLSHIYRTWMFLLDDNQAALAMVDHRTVERLQSRCPANCRQDRDWLQPMFEDGSIFRAFDPASRREIWQRLLTLRRLVPSLETFFHDLKYLKDIASCVTMLIQPTQRQTIREACRQSFLTSEHTSQTPGPVDFDHAYREFWLLAMHYLDDLRPGSLLREGCDRIERRRKNFYIEHDFAREVRHLGFWSAKIAEKLEEAPDRREARETLLRARPSSHFTYLPEQFENLVDRIIHIFNQAQPANIPTQTPQLIIEGPGECDIERRRGRPYQRAFEQSAPYLSMRNMHMADSSHTGGLSAFYIRRDVYLSLFGCSDGQTGERAPSDCDMSSDHGAIANSSPAAPDHVNESTALMLRSERRRLYSPASSATTGPEERAEPVEPQLQVTYSASHYSQEQSHYTDITPLYDEESTVSLPSEIPTSDISFLWWPIANRRVVAEIAVHNREEAAEKVKGIASRFRRQGCLLFDEHGRSMHPSECFAAAVESEDRVIVVVPVDESNAFLTSTSILPKRKADDDLPHSRRKIFVGSDRISRFRVNNHRK</sequence>
<evidence type="ECO:0000313" key="2">
    <source>
        <dbReference type="EMBL" id="KAK5080471.1"/>
    </source>
</evidence>
<feature type="region of interest" description="Disordered" evidence="1">
    <location>
        <begin position="566"/>
        <end position="628"/>
    </location>
</feature>
<evidence type="ECO:0000313" key="3">
    <source>
        <dbReference type="Proteomes" id="UP001309876"/>
    </source>
</evidence>
<protein>
    <submittedName>
        <fullName evidence="2">Uncharacterized protein</fullName>
    </submittedName>
</protein>
<keyword evidence="3" id="KW-1185">Reference proteome</keyword>
<gene>
    <name evidence="2" type="ORF">LTR05_008581</name>
</gene>
<dbReference type="AlphaFoldDB" id="A0AAN7SRX0"/>
<dbReference type="InterPro" id="IPR022198">
    <property type="entry name" value="DUF3723"/>
</dbReference>
<comment type="caution">
    <text evidence="2">The sequence shown here is derived from an EMBL/GenBank/DDBJ whole genome shotgun (WGS) entry which is preliminary data.</text>
</comment>
<dbReference type="Proteomes" id="UP001309876">
    <property type="component" value="Unassembled WGS sequence"/>
</dbReference>
<evidence type="ECO:0000256" key="1">
    <source>
        <dbReference type="SAM" id="MobiDB-lite"/>
    </source>
</evidence>
<name>A0AAN7SRX0_9EURO</name>
<proteinExistence type="predicted"/>
<reference evidence="2 3" key="1">
    <citation type="submission" date="2023-08" db="EMBL/GenBank/DDBJ databases">
        <title>Black Yeasts Isolated from many extreme environments.</title>
        <authorList>
            <person name="Coleine C."/>
            <person name="Stajich J.E."/>
            <person name="Selbmann L."/>
        </authorList>
    </citation>
    <scope>NUCLEOTIDE SEQUENCE [LARGE SCALE GENOMIC DNA]</scope>
    <source>
        <strain evidence="2 3">CCFEE 5910</strain>
    </source>
</reference>
<dbReference type="Pfam" id="PF12520">
    <property type="entry name" value="DUF3723"/>
    <property type="match status" value="1"/>
</dbReference>